<dbReference type="GO" id="GO:0003677">
    <property type="term" value="F:DNA binding"/>
    <property type="evidence" value="ECO:0007669"/>
    <property type="project" value="UniProtKB-KW"/>
</dbReference>
<feature type="domain" description="Type I restriction modification DNA specificity" evidence="4">
    <location>
        <begin position="164"/>
        <end position="308"/>
    </location>
</feature>
<keyword evidence="6" id="KW-1185">Reference proteome</keyword>
<dbReference type="RefSeq" id="WP_074487330.1">
    <property type="nucleotide sequence ID" value="NZ_FPAM01000008.1"/>
</dbReference>
<proteinExistence type="inferred from homology"/>
<dbReference type="InterPro" id="IPR044946">
    <property type="entry name" value="Restrct_endonuc_typeI_TRD_sf"/>
</dbReference>
<dbReference type="Gene3D" id="3.90.220.20">
    <property type="entry name" value="DNA methylase specificity domains"/>
    <property type="match status" value="2"/>
</dbReference>
<dbReference type="GO" id="GO:0009307">
    <property type="term" value="P:DNA restriction-modification system"/>
    <property type="evidence" value="ECO:0007669"/>
    <property type="project" value="UniProtKB-KW"/>
</dbReference>
<dbReference type="SUPFAM" id="SSF116734">
    <property type="entry name" value="DNA methylase specificity domain"/>
    <property type="match status" value="2"/>
</dbReference>
<dbReference type="EMBL" id="MPPL01000001">
    <property type="protein sequence ID" value="OKS84625.1"/>
    <property type="molecule type" value="Genomic_DNA"/>
</dbReference>
<evidence type="ECO:0000313" key="6">
    <source>
        <dbReference type="Proteomes" id="UP000186720"/>
    </source>
</evidence>
<evidence type="ECO:0000313" key="5">
    <source>
        <dbReference type="EMBL" id="OKS84625.1"/>
    </source>
</evidence>
<dbReference type="OrthoDB" id="1100212at2"/>
<sequence length="316" mass="36347">MELIELNKLFSIQYGNQFDLYKLQFDGASNINFVSRSSQNLGVVAKVSKFKEVRPFAAGLITVTLGGTYLLSSFVQPSPFYTAQNVKVLTPLNEMSFSAKLFYCKAIEANRFKYTSHGREANTTLDTLLLPLSVPENFLKIDIEEYNKISKNSFLKEEINIFQSDWGDFKYENLFEIKKGKRLTKENFISGDTPFIGAIDSNNGYREYIGQPAIHKANTITVNYNGSVGEAFYQPHPFWASDDVNVLYPKFKMNKFSALFIITLIRKERYRFNFGRKWEMERMRDTTIKLPIDTNGSPDWGLIENYIKSLPFSKSV</sequence>
<dbReference type="Proteomes" id="UP000186720">
    <property type="component" value="Unassembled WGS sequence"/>
</dbReference>
<evidence type="ECO:0000256" key="1">
    <source>
        <dbReference type="ARBA" id="ARBA00010923"/>
    </source>
</evidence>
<keyword evidence="2" id="KW-0680">Restriction system</keyword>
<organism evidence="5 6">
    <name type="scientific">Mucilaginibacter polytrichastri</name>
    <dbReference type="NCBI Taxonomy" id="1302689"/>
    <lineage>
        <taxon>Bacteria</taxon>
        <taxon>Pseudomonadati</taxon>
        <taxon>Bacteroidota</taxon>
        <taxon>Sphingobacteriia</taxon>
        <taxon>Sphingobacteriales</taxon>
        <taxon>Sphingobacteriaceae</taxon>
        <taxon>Mucilaginibacter</taxon>
    </lineage>
</organism>
<comment type="similarity">
    <text evidence="1">Belongs to the type-I restriction system S methylase family.</text>
</comment>
<reference evidence="5 6" key="1">
    <citation type="submission" date="2016-11" db="EMBL/GenBank/DDBJ databases">
        <title>Whole Genome Sequencing of Mucilaginibacter polytrichastri RG4-7(T) isolated from the moss sample.</title>
        <authorList>
            <person name="Li Y."/>
        </authorList>
    </citation>
    <scope>NUCLEOTIDE SEQUENCE [LARGE SCALE GENOMIC DNA]</scope>
    <source>
        <strain evidence="5 6">RG4-7</strain>
    </source>
</reference>
<accession>A0A1Q5ZS83</accession>
<keyword evidence="3" id="KW-0238">DNA-binding</keyword>
<protein>
    <recommendedName>
        <fullName evidence="4">Type I restriction modification DNA specificity domain-containing protein</fullName>
    </recommendedName>
</protein>
<dbReference type="Pfam" id="PF01420">
    <property type="entry name" value="Methylase_S"/>
    <property type="match status" value="1"/>
</dbReference>
<gene>
    <name evidence="5" type="ORF">RG47T_0057</name>
</gene>
<comment type="caution">
    <text evidence="5">The sequence shown here is derived from an EMBL/GenBank/DDBJ whole genome shotgun (WGS) entry which is preliminary data.</text>
</comment>
<dbReference type="AlphaFoldDB" id="A0A1Q5ZS83"/>
<evidence type="ECO:0000259" key="4">
    <source>
        <dbReference type="Pfam" id="PF01420"/>
    </source>
</evidence>
<dbReference type="STRING" id="1302689.RG47T_0057"/>
<dbReference type="InterPro" id="IPR000055">
    <property type="entry name" value="Restrct_endonuc_typeI_TRD"/>
</dbReference>
<name>A0A1Q5ZS83_9SPHI</name>
<evidence type="ECO:0000256" key="2">
    <source>
        <dbReference type="ARBA" id="ARBA00022747"/>
    </source>
</evidence>
<evidence type="ECO:0000256" key="3">
    <source>
        <dbReference type="ARBA" id="ARBA00023125"/>
    </source>
</evidence>